<feature type="region of interest" description="Disordered" evidence="1">
    <location>
        <begin position="1"/>
        <end position="32"/>
    </location>
</feature>
<protein>
    <submittedName>
        <fullName evidence="2">Uncharacterized protein</fullName>
    </submittedName>
</protein>
<dbReference type="EMBL" id="JARKIF010000018">
    <property type="protein sequence ID" value="KAJ7619412.1"/>
    <property type="molecule type" value="Genomic_DNA"/>
</dbReference>
<dbReference type="Proteomes" id="UP001221142">
    <property type="component" value="Unassembled WGS sequence"/>
</dbReference>
<dbReference type="AlphaFoldDB" id="A0AAD7BF08"/>
<name>A0AAD7BF08_9AGAR</name>
<accession>A0AAD7BF08</accession>
<evidence type="ECO:0000313" key="3">
    <source>
        <dbReference type="Proteomes" id="UP001221142"/>
    </source>
</evidence>
<organism evidence="2 3">
    <name type="scientific">Roridomyces roridus</name>
    <dbReference type="NCBI Taxonomy" id="1738132"/>
    <lineage>
        <taxon>Eukaryota</taxon>
        <taxon>Fungi</taxon>
        <taxon>Dikarya</taxon>
        <taxon>Basidiomycota</taxon>
        <taxon>Agaricomycotina</taxon>
        <taxon>Agaricomycetes</taxon>
        <taxon>Agaricomycetidae</taxon>
        <taxon>Agaricales</taxon>
        <taxon>Marasmiineae</taxon>
        <taxon>Mycenaceae</taxon>
        <taxon>Roridomyces</taxon>
    </lineage>
</organism>
<reference evidence="2" key="1">
    <citation type="submission" date="2023-03" db="EMBL/GenBank/DDBJ databases">
        <title>Massive genome expansion in bonnet fungi (Mycena s.s.) driven by repeated elements and novel gene families across ecological guilds.</title>
        <authorList>
            <consortium name="Lawrence Berkeley National Laboratory"/>
            <person name="Harder C.B."/>
            <person name="Miyauchi S."/>
            <person name="Viragh M."/>
            <person name="Kuo A."/>
            <person name="Thoen E."/>
            <person name="Andreopoulos B."/>
            <person name="Lu D."/>
            <person name="Skrede I."/>
            <person name="Drula E."/>
            <person name="Henrissat B."/>
            <person name="Morin E."/>
            <person name="Kohler A."/>
            <person name="Barry K."/>
            <person name="LaButti K."/>
            <person name="Morin E."/>
            <person name="Salamov A."/>
            <person name="Lipzen A."/>
            <person name="Mereny Z."/>
            <person name="Hegedus B."/>
            <person name="Baldrian P."/>
            <person name="Stursova M."/>
            <person name="Weitz H."/>
            <person name="Taylor A."/>
            <person name="Grigoriev I.V."/>
            <person name="Nagy L.G."/>
            <person name="Martin F."/>
            <person name="Kauserud H."/>
        </authorList>
    </citation>
    <scope>NUCLEOTIDE SEQUENCE</scope>
    <source>
        <strain evidence="2">9284</strain>
    </source>
</reference>
<evidence type="ECO:0000313" key="2">
    <source>
        <dbReference type="EMBL" id="KAJ7619412.1"/>
    </source>
</evidence>
<comment type="caution">
    <text evidence="2">The sequence shown here is derived from an EMBL/GenBank/DDBJ whole genome shotgun (WGS) entry which is preliminary data.</text>
</comment>
<proteinExistence type="predicted"/>
<sequence length="371" mass="39602">MEQDSPLAPRTTAANKRRLETDSDDEEGRVAPTSIIPGQNAIQAIERYAERKKLRAEQTAEAILLLQDLDAVRDAKILVGIHQLSNQLGELVSAKAPYVVSSDLALNIAKYAAAIFNSSKISAYKGAGPVNMLLAILKKNRFDLPPGIENNPADWSKVVDATQEAFTQFRAKVKKLLRTSVGITRSNTEPAPAAEQQNIYELAQAMVAGTQCTVTIEFCARVALMRKVYLEHSGGKYWDKLDAHLAEIRKVAKGDARKIARAFRHILDEDRRLHGVNDYDITDGDIPTLQQEVDDLIDAAALDKATSAAGTSNASTSTAGASSATTTSGTASNPVSAEVAQRAVQAVVAREAAAAAVASPASSAGDPRLGQ</sequence>
<evidence type="ECO:0000256" key="1">
    <source>
        <dbReference type="SAM" id="MobiDB-lite"/>
    </source>
</evidence>
<feature type="region of interest" description="Disordered" evidence="1">
    <location>
        <begin position="308"/>
        <end position="342"/>
    </location>
</feature>
<gene>
    <name evidence="2" type="ORF">FB45DRAFT_1033276</name>
</gene>
<keyword evidence="3" id="KW-1185">Reference proteome</keyword>